<dbReference type="EMBL" id="FQWQ01000001">
    <property type="protein sequence ID" value="SHG79979.1"/>
    <property type="molecule type" value="Genomic_DNA"/>
</dbReference>
<accession>A0A1M5MST5</accession>
<evidence type="ECO:0000313" key="3">
    <source>
        <dbReference type="EMBL" id="SHG79979.1"/>
    </source>
</evidence>
<comment type="similarity">
    <text evidence="1">Belongs to the AHA1 family.</text>
</comment>
<reference evidence="3 4" key="1">
    <citation type="submission" date="2016-11" db="EMBL/GenBank/DDBJ databases">
        <authorList>
            <person name="Jaros S."/>
            <person name="Januszkiewicz K."/>
            <person name="Wedrychowicz H."/>
        </authorList>
    </citation>
    <scope>NUCLEOTIDE SEQUENCE [LARGE SCALE GENOMIC DNA]</scope>
    <source>
        <strain evidence="3 4">DSM 24574</strain>
    </source>
</reference>
<gene>
    <name evidence="3" type="ORF">SAMN04488109_1898</name>
</gene>
<sequence length="151" mass="17457">MNNTKIESIRKELLVEVSQETAFKVFTEKMDLWWPRTHHIGKSPMTELVLESGKNGRWYSRHEDGSEQDVGYVLTWEPYELLVLAWQINGNFQFDPALVTEVEVLFIAEAPETTRIKFEHKNLERLGGGKAVESMDEGWGKILDLYKSVAK</sequence>
<dbReference type="RefSeq" id="WP_073133090.1">
    <property type="nucleotide sequence ID" value="NZ_FQWQ01000001.1"/>
</dbReference>
<dbReference type="AlphaFoldDB" id="A0A1M5MST5"/>
<protein>
    <submittedName>
        <fullName evidence="3">Uncharacterized conserved protein YndB, AHSA1/START domain</fullName>
    </submittedName>
</protein>
<organism evidence="3 4">
    <name type="scientific">Chryseolinea serpens</name>
    <dbReference type="NCBI Taxonomy" id="947013"/>
    <lineage>
        <taxon>Bacteria</taxon>
        <taxon>Pseudomonadati</taxon>
        <taxon>Bacteroidota</taxon>
        <taxon>Cytophagia</taxon>
        <taxon>Cytophagales</taxon>
        <taxon>Fulvivirgaceae</taxon>
        <taxon>Chryseolinea</taxon>
    </lineage>
</organism>
<name>A0A1M5MST5_9BACT</name>
<evidence type="ECO:0000256" key="1">
    <source>
        <dbReference type="ARBA" id="ARBA00006817"/>
    </source>
</evidence>
<evidence type="ECO:0000259" key="2">
    <source>
        <dbReference type="Pfam" id="PF08327"/>
    </source>
</evidence>
<dbReference type="STRING" id="947013.SAMN04488109_1898"/>
<keyword evidence="4" id="KW-1185">Reference proteome</keyword>
<evidence type="ECO:0000313" key="4">
    <source>
        <dbReference type="Proteomes" id="UP000184212"/>
    </source>
</evidence>
<feature type="domain" description="Activator of Hsp90 ATPase homologue 1/2-like C-terminal" evidence="2">
    <location>
        <begin position="17"/>
        <end position="145"/>
    </location>
</feature>
<dbReference type="SUPFAM" id="SSF55961">
    <property type="entry name" value="Bet v1-like"/>
    <property type="match status" value="1"/>
</dbReference>
<dbReference type="Pfam" id="PF08327">
    <property type="entry name" value="AHSA1"/>
    <property type="match status" value="1"/>
</dbReference>
<dbReference type="Gene3D" id="3.30.530.20">
    <property type="match status" value="1"/>
</dbReference>
<dbReference type="OrthoDB" id="793407at2"/>
<dbReference type="Proteomes" id="UP000184212">
    <property type="component" value="Unassembled WGS sequence"/>
</dbReference>
<proteinExistence type="inferred from homology"/>
<dbReference type="InterPro" id="IPR013538">
    <property type="entry name" value="ASHA1/2-like_C"/>
</dbReference>
<dbReference type="CDD" id="cd08891">
    <property type="entry name" value="SRPBCC_CalC"/>
    <property type="match status" value="1"/>
</dbReference>
<dbReference type="InterPro" id="IPR023393">
    <property type="entry name" value="START-like_dom_sf"/>
</dbReference>